<evidence type="ECO:0000313" key="1">
    <source>
        <dbReference type="Proteomes" id="UP000887574"/>
    </source>
</evidence>
<dbReference type="AlphaFoldDB" id="A0A915E244"/>
<protein>
    <submittedName>
        <fullName evidence="2">F-box domain-containing protein</fullName>
    </submittedName>
</protein>
<proteinExistence type="predicted"/>
<reference evidence="2" key="1">
    <citation type="submission" date="2022-11" db="UniProtKB">
        <authorList>
            <consortium name="WormBaseParasite"/>
        </authorList>
    </citation>
    <scope>IDENTIFICATION</scope>
</reference>
<name>A0A915E244_9BILA</name>
<sequence>MVSLPAARKSKAENLPKEIWMNVCGFLNYHQANKLICTSKVVSEIITHRINSQTKQLFYDYISLEIERLELQAAYEANNAQKRALIRHISRSTNEYKAALDHLQSRPQFTYQQKRALFTQYRENIDNNHDKWVGFHDMELMIRQRQDVIQKDKGKLDKAVDWTLTCKNC</sequence>
<accession>A0A915E244</accession>
<organism evidence="1 2">
    <name type="scientific">Ditylenchus dipsaci</name>
    <dbReference type="NCBI Taxonomy" id="166011"/>
    <lineage>
        <taxon>Eukaryota</taxon>
        <taxon>Metazoa</taxon>
        <taxon>Ecdysozoa</taxon>
        <taxon>Nematoda</taxon>
        <taxon>Chromadorea</taxon>
        <taxon>Rhabditida</taxon>
        <taxon>Tylenchina</taxon>
        <taxon>Tylenchomorpha</taxon>
        <taxon>Sphaerularioidea</taxon>
        <taxon>Anguinidae</taxon>
        <taxon>Anguininae</taxon>
        <taxon>Ditylenchus</taxon>
    </lineage>
</organism>
<evidence type="ECO:0000313" key="2">
    <source>
        <dbReference type="WBParaSite" id="jg25891"/>
    </source>
</evidence>
<dbReference type="Proteomes" id="UP000887574">
    <property type="component" value="Unplaced"/>
</dbReference>
<keyword evidence="1" id="KW-1185">Reference proteome</keyword>
<dbReference type="WBParaSite" id="jg25891">
    <property type="protein sequence ID" value="jg25891"/>
    <property type="gene ID" value="jg25891"/>
</dbReference>